<accession>A0ABV5V5F7</accession>
<keyword evidence="1" id="KW-0472">Membrane</keyword>
<protein>
    <submittedName>
        <fullName evidence="2">VTT domain-containing protein</fullName>
    </submittedName>
</protein>
<comment type="caution">
    <text evidence="2">The sequence shown here is derived from an EMBL/GenBank/DDBJ whole genome shotgun (WGS) entry which is preliminary data.</text>
</comment>
<feature type="transmembrane region" description="Helical" evidence="1">
    <location>
        <begin position="147"/>
        <end position="165"/>
    </location>
</feature>
<keyword evidence="1" id="KW-1133">Transmembrane helix</keyword>
<sequence>MHIVMAGQGQFFWERHGFVVAYLFLFMVGMLRGQGTYWLARVVTEQTLRRTRPTEGWKAGVHRWLSGDGVARGRSSIQRWGLVTIPLAYLTVGFQTLVLAAAGMLRIAWPVFTLVQIPGALAWAAIYSTIGFALWGATIAALAGEPLALAALVATVVVVGTTLAVRRRRRNGAAAAAAKRGAPLP</sequence>
<keyword evidence="3" id="KW-1185">Reference proteome</keyword>
<evidence type="ECO:0000256" key="1">
    <source>
        <dbReference type="SAM" id="Phobius"/>
    </source>
</evidence>
<dbReference type="Proteomes" id="UP001589613">
    <property type="component" value="Unassembled WGS sequence"/>
</dbReference>
<gene>
    <name evidence="2" type="ORF">ACFFN0_13460</name>
</gene>
<proteinExistence type="predicted"/>
<evidence type="ECO:0000313" key="3">
    <source>
        <dbReference type="Proteomes" id="UP001589613"/>
    </source>
</evidence>
<keyword evidence="1" id="KW-0812">Transmembrane</keyword>
<feature type="transmembrane region" description="Helical" evidence="1">
    <location>
        <begin position="87"/>
        <end position="109"/>
    </location>
</feature>
<feature type="transmembrane region" description="Helical" evidence="1">
    <location>
        <begin position="121"/>
        <end position="141"/>
    </location>
</feature>
<dbReference type="RefSeq" id="WP_141338018.1">
    <property type="nucleotide sequence ID" value="NZ_JBHMAX010000024.1"/>
</dbReference>
<dbReference type="EMBL" id="JBHMAX010000024">
    <property type="protein sequence ID" value="MFB9733051.1"/>
    <property type="molecule type" value="Genomic_DNA"/>
</dbReference>
<feature type="transmembrane region" description="Helical" evidence="1">
    <location>
        <begin position="12"/>
        <end position="31"/>
    </location>
</feature>
<evidence type="ECO:0000313" key="2">
    <source>
        <dbReference type="EMBL" id="MFB9733051.1"/>
    </source>
</evidence>
<organism evidence="2 3">
    <name type="scientific">Ornithinimicrobium kibberense</name>
    <dbReference type="NCBI Taxonomy" id="282060"/>
    <lineage>
        <taxon>Bacteria</taxon>
        <taxon>Bacillati</taxon>
        <taxon>Actinomycetota</taxon>
        <taxon>Actinomycetes</taxon>
        <taxon>Micrococcales</taxon>
        <taxon>Ornithinimicrobiaceae</taxon>
        <taxon>Ornithinimicrobium</taxon>
    </lineage>
</organism>
<reference evidence="2 3" key="1">
    <citation type="submission" date="2024-09" db="EMBL/GenBank/DDBJ databases">
        <authorList>
            <person name="Sun Q."/>
            <person name="Mori K."/>
        </authorList>
    </citation>
    <scope>NUCLEOTIDE SEQUENCE [LARGE SCALE GENOMIC DNA]</scope>
    <source>
        <strain evidence="2 3">JCM 12763</strain>
    </source>
</reference>
<name>A0ABV5V5F7_9MICO</name>